<dbReference type="PRINTS" id="PR00598">
    <property type="entry name" value="HTHMARR"/>
</dbReference>
<dbReference type="GO" id="GO:0003677">
    <property type="term" value="F:DNA binding"/>
    <property type="evidence" value="ECO:0007669"/>
    <property type="project" value="UniProtKB-KW"/>
</dbReference>
<comment type="caution">
    <text evidence="5">The sequence shown here is derived from an EMBL/GenBank/DDBJ whole genome shotgun (WGS) entry which is preliminary data.</text>
</comment>
<sequence length="157" mass="17694">MNTKVNLTKLGQPKMKIDLATFLPYQLTNVATRVSNDFSEVYQTKYGLNIPQWRILANLAQYGQSNAKDLCTQANMDKSTVSRAAKVLIDKGLVRSELNKQDKRAALLVLSQAGQSLYEQITPDALNWEKQLLSTLTNEEYEVLVGIFEKLNNKLKA</sequence>
<dbReference type="InterPro" id="IPR052067">
    <property type="entry name" value="Metal_resp_HTH_trans_reg"/>
</dbReference>
<dbReference type="PANTHER" id="PTHR35790">
    <property type="entry name" value="HTH-TYPE TRANSCRIPTIONAL REGULATOR PCHR"/>
    <property type="match status" value="1"/>
</dbReference>
<dbReference type="GO" id="GO:0003700">
    <property type="term" value="F:DNA-binding transcription factor activity"/>
    <property type="evidence" value="ECO:0007669"/>
    <property type="project" value="InterPro"/>
</dbReference>
<dbReference type="Pfam" id="PF12802">
    <property type="entry name" value="MarR_2"/>
    <property type="match status" value="1"/>
</dbReference>
<organism evidence="5">
    <name type="scientific">marine sediment metagenome</name>
    <dbReference type="NCBI Taxonomy" id="412755"/>
    <lineage>
        <taxon>unclassified sequences</taxon>
        <taxon>metagenomes</taxon>
        <taxon>ecological metagenomes</taxon>
    </lineage>
</organism>
<dbReference type="InterPro" id="IPR036388">
    <property type="entry name" value="WH-like_DNA-bd_sf"/>
</dbReference>
<dbReference type="PANTHER" id="PTHR35790:SF4">
    <property type="entry name" value="HTH-TYPE TRANSCRIPTIONAL REGULATOR PCHR"/>
    <property type="match status" value="1"/>
</dbReference>
<dbReference type="PROSITE" id="PS50995">
    <property type="entry name" value="HTH_MARR_2"/>
    <property type="match status" value="1"/>
</dbReference>
<dbReference type="SMART" id="SM00347">
    <property type="entry name" value="HTH_MARR"/>
    <property type="match status" value="1"/>
</dbReference>
<reference evidence="5" key="1">
    <citation type="journal article" date="2015" name="Nature">
        <title>Complex archaea that bridge the gap between prokaryotes and eukaryotes.</title>
        <authorList>
            <person name="Spang A."/>
            <person name="Saw J.H."/>
            <person name="Jorgensen S.L."/>
            <person name="Zaremba-Niedzwiedzka K."/>
            <person name="Martijn J."/>
            <person name="Lind A.E."/>
            <person name="van Eijk R."/>
            <person name="Schleper C."/>
            <person name="Guy L."/>
            <person name="Ettema T.J."/>
        </authorList>
    </citation>
    <scope>NUCLEOTIDE SEQUENCE</scope>
</reference>
<dbReference type="InterPro" id="IPR023187">
    <property type="entry name" value="Tscrpt_reg_MarR-type_CS"/>
</dbReference>
<dbReference type="PROSITE" id="PS01117">
    <property type="entry name" value="HTH_MARR_1"/>
    <property type="match status" value="1"/>
</dbReference>
<keyword evidence="3" id="KW-0804">Transcription</keyword>
<protein>
    <recommendedName>
        <fullName evidence="4">HTH marR-type domain-containing protein</fullName>
    </recommendedName>
</protein>
<evidence type="ECO:0000259" key="4">
    <source>
        <dbReference type="PROSITE" id="PS50995"/>
    </source>
</evidence>
<dbReference type="EMBL" id="LAZR01001448">
    <property type="protein sequence ID" value="KKN44481.1"/>
    <property type="molecule type" value="Genomic_DNA"/>
</dbReference>
<keyword evidence="2" id="KW-0238">DNA-binding</keyword>
<proteinExistence type="predicted"/>
<dbReference type="SUPFAM" id="SSF46785">
    <property type="entry name" value="Winged helix' DNA-binding domain"/>
    <property type="match status" value="1"/>
</dbReference>
<dbReference type="Gene3D" id="1.10.10.10">
    <property type="entry name" value="Winged helix-like DNA-binding domain superfamily/Winged helix DNA-binding domain"/>
    <property type="match status" value="1"/>
</dbReference>
<dbReference type="InterPro" id="IPR000835">
    <property type="entry name" value="HTH_MarR-typ"/>
</dbReference>
<evidence type="ECO:0000256" key="2">
    <source>
        <dbReference type="ARBA" id="ARBA00023125"/>
    </source>
</evidence>
<name>A0A0F9T698_9ZZZZ</name>
<dbReference type="AlphaFoldDB" id="A0A0F9T698"/>
<keyword evidence="1" id="KW-0805">Transcription regulation</keyword>
<evidence type="ECO:0000256" key="3">
    <source>
        <dbReference type="ARBA" id="ARBA00023163"/>
    </source>
</evidence>
<feature type="domain" description="HTH marR-type" evidence="4">
    <location>
        <begin position="20"/>
        <end position="153"/>
    </location>
</feature>
<evidence type="ECO:0000256" key="1">
    <source>
        <dbReference type="ARBA" id="ARBA00023015"/>
    </source>
</evidence>
<dbReference type="InterPro" id="IPR036390">
    <property type="entry name" value="WH_DNA-bd_sf"/>
</dbReference>
<gene>
    <name evidence="5" type="ORF">LCGC14_0692670</name>
</gene>
<evidence type="ECO:0000313" key="5">
    <source>
        <dbReference type="EMBL" id="KKN44481.1"/>
    </source>
</evidence>
<accession>A0A0F9T698</accession>